<evidence type="ECO:0000313" key="9">
    <source>
        <dbReference type="Proteomes" id="UP001596388"/>
    </source>
</evidence>
<feature type="transmembrane region" description="Helical" evidence="6">
    <location>
        <begin position="244"/>
        <end position="263"/>
    </location>
</feature>
<feature type="transmembrane region" description="Helical" evidence="6">
    <location>
        <begin position="275"/>
        <end position="293"/>
    </location>
</feature>
<organism evidence="8 9">
    <name type="scientific">Halobaculum marinum</name>
    <dbReference type="NCBI Taxonomy" id="3031996"/>
    <lineage>
        <taxon>Archaea</taxon>
        <taxon>Methanobacteriati</taxon>
        <taxon>Methanobacteriota</taxon>
        <taxon>Stenosarchaea group</taxon>
        <taxon>Halobacteria</taxon>
        <taxon>Halobacteriales</taxon>
        <taxon>Haloferacaceae</taxon>
        <taxon>Halobaculum</taxon>
    </lineage>
</organism>
<feature type="transmembrane region" description="Helical" evidence="6">
    <location>
        <begin position="334"/>
        <end position="352"/>
    </location>
</feature>
<reference evidence="8 9" key="1">
    <citation type="journal article" date="2019" name="Int. J. Syst. Evol. Microbiol.">
        <title>The Global Catalogue of Microorganisms (GCM) 10K type strain sequencing project: providing services to taxonomists for standard genome sequencing and annotation.</title>
        <authorList>
            <consortium name="The Broad Institute Genomics Platform"/>
            <consortium name="The Broad Institute Genome Sequencing Center for Infectious Disease"/>
            <person name="Wu L."/>
            <person name="Ma J."/>
        </authorList>
    </citation>
    <scope>NUCLEOTIDE SEQUENCE [LARGE SCALE GENOMIC DNA]</scope>
    <source>
        <strain evidence="8 9">DT55</strain>
    </source>
</reference>
<dbReference type="PROSITE" id="PS50850">
    <property type="entry name" value="MFS"/>
    <property type="match status" value="1"/>
</dbReference>
<dbReference type="SUPFAM" id="SSF103473">
    <property type="entry name" value="MFS general substrate transporter"/>
    <property type="match status" value="1"/>
</dbReference>
<comment type="subcellular location">
    <subcellularLocation>
        <location evidence="1">Cell membrane</location>
        <topology evidence="1">Multi-pass membrane protein</topology>
    </subcellularLocation>
</comment>
<feature type="domain" description="Major facilitator superfamily (MFS) profile" evidence="7">
    <location>
        <begin position="6"/>
        <end position="386"/>
    </location>
</feature>
<evidence type="ECO:0000256" key="6">
    <source>
        <dbReference type="SAM" id="Phobius"/>
    </source>
</evidence>
<sequence>MSRGRLFGSLCATVFLVNMARVVFAPLLSEFIDTFSIGEATAGLLVTLVWVGSAAPRLPTGWLLTRVPRHYVVLGAGVVLTLAATFASLAPGIDVLMIAAVGMGLASGVYFIAGNPLVSELFPETVGRVMGIHGTASQLAAVLAAPFVTVALGLGISAFVGWRAVFAVIAVAAAVVTFALFVTARGADLPQAGADDRDLLGAARTEWRTILTGVLILGVTGFVWQGVFNFYELYMLDKGLPPNVARNALTVVFGAGVPAFLVSGRLADRLPHVPYLLAVLGSFVACLFALVSVSGLVPLLVVSALTGYVIHSLFPAMDTYLLDTLPDATRGSAYAVYSASMMIVQATGSSFVGSLREAGFGYDAVFGAAAAGLALLLVGLVAAQRASWLPE</sequence>
<comment type="caution">
    <text evidence="8">The sequence shown here is derived from an EMBL/GenBank/DDBJ whole genome shotgun (WGS) entry which is preliminary data.</text>
</comment>
<keyword evidence="3 6" id="KW-0812">Transmembrane</keyword>
<dbReference type="Proteomes" id="UP001596388">
    <property type="component" value="Unassembled WGS sequence"/>
</dbReference>
<dbReference type="InterPro" id="IPR050189">
    <property type="entry name" value="MFS_Efflux_Transporters"/>
</dbReference>
<evidence type="ECO:0000256" key="2">
    <source>
        <dbReference type="ARBA" id="ARBA00022475"/>
    </source>
</evidence>
<evidence type="ECO:0000256" key="4">
    <source>
        <dbReference type="ARBA" id="ARBA00022989"/>
    </source>
</evidence>
<dbReference type="InterPro" id="IPR011701">
    <property type="entry name" value="MFS"/>
</dbReference>
<feature type="transmembrane region" description="Helical" evidence="6">
    <location>
        <begin position="40"/>
        <end position="59"/>
    </location>
</feature>
<evidence type="ECO:0000313" key="8">
    <source>
        <dbReference type="EMBL" id="MFC7098465.1"/>
    </source>
</evidence>
<keyword evidence="2" id="KW-1003">Cell membrane</keyword>
<evidence type="ECO:0000256" key="1">
    <source>
        <dbReference type="ARBA" id="ARBA00004651"/>
    </source>
</evidence>
<name>A0ABD5WY37_9EURY</name>
<feature type="transmembrane region" description="Helical" evidence="6">
    <location>
        <begin position="71"/>
        <end position="90"/>
    </location>
</feature>
<protein>
    <submittedName>
        <fullName evidence="8">MFS transporter</fullName>
    </submittedName>
</protein>
<keyword evidence="5 6" id="KW-0472">Membrane</keyword>
<dbReference type="Gene3D" id="1.20.1250.20">
    <property type="entry name" value="MFS general substrate transporter like domains"/>
    <property type="match status" value="2"/>
</dbReference>
<dbReference type="EMBL" id="JBHTAG010000003">
    <property type="protein sequence ID" value="MFC7098465.1"/>
    <property type="molecule type" value="Genomic_DNA"/>
</dbReference>
<evidence type="ECO:0000256" key="3">
    <source>
        <dbReference type="ARBA" id="ARBA00022692"/>
    </source>
</evidence>
<dbReference type="PANTHER" id="PTHR43124:SF3">
    <property type="entry name" value="CHLORAMPHENICOL EFFLUX PUMP RV0191"/>
    <property type="match status" value="1"/>
</dbReference>
<evidence type="ECO:0000256" key="5">
    <source>
        <dbReference type="ARBA" id="ARBA00023136"/>
    </source>
</evidence>
<dbReference type="Pfam" id="PF07690">
    <property type="entry name" value="MFS_1"/>
    <property type="match status" value="1"/>
</dbReference>
<keyword evidence="9" id="KW-1185">Reference proteome</keyword>
<dbReference type="InterPro" id="IPR020846">
    <property type="entry name" value="MFS_dom"/>
</dbReference>
<dbReference type="PANTHER" id="PTHR43124">
    <property type="entry name" value="PURINE EFFLUX PUMP PBUE"/>
    <property type="match status" value="1"/>
</dbReference>
<feature type="transmembrane region" description="Helical" evidence="6">
    <location>
        <begin position="96"/>
        <end position="118"/>
    </location>
</feature>
<proteinExistence type="predicted"/>
<feature type="transmembrane region" description="Helical" evidence="6">
    <location>
        <begin position="139"/>
        <end position="159"/>
    </location>
</feature>
<dbReference type="AlphaFoldDB" id="A0ABD5WY37"/>
<feature type="transmembrane region" description="Helical" evidence="6">
    <location>
        <begin position="165"/>
        <end position="184"/>
    </location>
</feature>
<feature type="transmembrane region" description="Helical" evidence="6">
    <location>
        <begin position="364"/>
        <end position="383"/>
    </location>
</feature>
<dbReference type="RefSeq" id="WP_390219395.1">
    <property type="nucleotide sequence ID" value="NZ_JBHTAG010000003.1"/>
</dbReference>
<feature type="transmembrane region" description="Helical" evidence="6">
    <location>
        <begin position="205"/>
        <end position="224"/>
    </location>
</feature>
<accession>A0ABD5WY37</accession>
<evidence type="ECO:0000259" key="7">
    <source>
        <dbReference type="PROSITE" id="PS50850"/>
    </source>
</evidence>
<dbReference type="GO" id="GO:0005886">
    <property type="term" value="C:plasma membrane"/>
    <property type="evidence" value="ECO:0007669"/>
    <property type="project" value="UniProtKB-SubCell"/>
</dbReference>
<dbReference type="InterPro" id="IPR036259">
    <property type="entry name" value="MFS_trans_sf"/>
</dbReference>
<keyword evidence="4 6" id="KW-1133">Transmembrane helix</keyword>
<gene>
    <name evidence="8" type="ORF">ACFQKD_14240</name>
</gene>